<dbReference type="SUPFAM" id="SSF88946">
    <property type="entry name" value="Sigma2 domain of RNA polymerase sigma factors"/>
    <property type="match status" value="1"/>
</dbReference>
<keyword evidence="4" id="KW-1185">Reference proteome</keyword>
<dbReference type="GO" id="GO:0006352">
    <property type="term" value="P:DNA-templated transcription initiation"/>
    <property type="evidence" value="ECO:0007669"/>
    <property type="project" value="InterPro"/>
</dbReference>
<dbReference type="InterPro" id="IPR007627">
    <property type="entry name" value="RNA_pol_sigma70_r2"/>
</dbReference>
<dbReference type="GO" id="GO:0003700">
    <property type="term" value="F:DNA-binding transcription factor activity"/>
    <property type="evidence" value="ECO:0007669"/>
    <property type="project" value="InterPro"/>
</dbReference>
<organism evidence="3 4">
    <name type="scientific">Corallococcus coralloides (strain ATCC 25202 / DSM 2259 / NBRC 100086 / M2)</name>
    <name type="common">Myxococcus coralloides</name>
    <dbReference type="NCBI Taxonomy" id="1144275"/>
    <lineage>
        <taxon>Bacteria</taxon>
        <taxon>Pseudomonadati</taxon>
        <taxon>Myxococcota</taxon>
        <taxon>Myxococcia</taxon>
        <taxon>Myxococcales</taxon>
        <taxon>Cystobacterineae</taxon>
        <taxon>Myxococcaceae</taxon>
        <taxon>Corallococcus</taxon>
    </lineage>
</organism>
<accession>H8MWZ7</accession>
<reference evidence="3 4" key="1">
    <citation type="journal article" date="2012" name="J. Bacteriol.">
        <title>Complete Genome Sequence of the Fruiting Myxobacterium Corallococcus coralloides DSM 2259.</title>
        <authorList>
            <person name="Huntley S."/>
            <person name="Zhang Y."/>
            <person name="Treuner-Lange A."/>
            <person name="Kneip S."/>
            <person name="Sensen C.W."/>
            <person name="Sogaard-Andersen L."/>
        </authorList>
    </citation>
    <scope>NUCLEOTIDE SEQUENCE [LARGE SCALE GENOMIC DNA]</scope>
    <source>
        <strain evidence="4">ATCC 25202 / DSM 2259 / NBRC 100086 / M2</strain>
    </source>
</reference>
<dbReference type="KEGG" id="ccx:COCOR_02789"/>
<dbReference type="Pfam" id="PF04542">
    <property type="entry name" value="Sigma70_r2"/>
    <property type="match status" value="1"/>
</dbReference>
<dbReference type="EMBL" id="CP003389">
    <property type="protein sequence ID" value="AFE04821.1"/>
    <property type="molecule type" value="Genomic_DNA"/>
</dbReference>
<name>H8MWZ7_CORCM</name>
<dbReference type="AlphaFoldDB" id="H8MWZ7"/>
<protein>
    <submittedName>
        <fullName evidence="3">Putative RNA polymerase sigma-70 factor</fullName>
    </submittedName>
</protein>
<evidence type="ECO:0000259" key="2">
    <source>
        <dbReference type="Pfam" id="PF04542"/>
    </source>
</evidence>
<dbReference type="eggNOG" id="COG1595">
    <property type="taxonomic scope" value="Bacteria"/>
</dbReference>
<evidence type="ECO:0000313" key="4">
    <source>
        <dbReference type="Proteomes" id="UP000007587"/>
    </source>
</evidence>
<proteinExistence type="predicted"/>
<evidence type="ECO:0000313" key="3">
    <source>
        <dbReference type="EMBL" id="AFE04821.1"/>
    </source>
</evidence>
<feature type="region of interest" description="Disordered" evidence="1">
    <location>
        <begin position="68"/>
        <end position="94"/>
    </location>
</feature>
<sequence length="184" mass="21150">MASYDVFDTFMDPLIRSLKNHLGCTYDDANASAADAVFAYLRHPERFDAGRSTLWNFLSQIARRRAHDSYRSRTSRTRREKDPRTISEVHPSAPKDGVEGFAVVQQRLERLEERIRKAGLPQRDIAGIRVIFLHEGRVPAQEMAEALGLSHLPPGERLHQVRRHTERLRGLLRSLYMEDSDVDS</sequence>
<feature type="compositionally biased region" description="Basic and acidic residues" evidence="1">
    <location>
        <begin position="68"/>
        <end position="87"/>
    </location>
</feature>
<feature type="domain" description="RNA polymerase sigma-70 region 2" evidence="2">
    <location>
        <begin position="11"/>
        <end position="74"/>
    </location>
</feature>
<dbReference type="Gene3D" id="1.10.1740.10">
    <property type="match status" value="1"/>
</dbReference>
<dbReference type="InParanoid" id="H8MWZ7"/>
<evidence type="ECO:0000256" key="1">
    <source>
        <dbReference type="SAM" id="MobiDB-lite"/>
    </source>
</evidence>
<dbReference type="STRING" id="1144275.COCOR_02789"/>
<dbReference type="Proteomes" id="UP000007587">
    <property type="component" value="Chromosome"/>
</dbReference>
<gene>
    <name evidence="3" type="ordered locus">COCOR_02789</name>
</gene>
<reference evidence="4" key="2">
    <citation type="submission" date="2012-03" db="EMBL/GenBank/DDBJ databases">
        <title>Genome sequence of the fruiting myxobacterium Corallococcus coralloides DSM 2259.</title>
        <authorList>
            <person name="Huntley S."/>
            <person name="Zhang Y."/>
            <person name="Treuner-Lange A."/>
            <person name="Sensen C.W."/>
            <person name="Sogaard-Andersen L."/>
        </authorList>
    </citation>
    <scope>NUCLEOTIDE SEQUENCE [LARGE SCALE GENOMIC DNA]</scope>
    <source>
        <strain evidence="4">ATCC 25202 / DSM 2259 / NBRC 100086 / M2</strain>
    </source>
</reference>
<dbReference type="HOGENOM" id="CLU_120501_0_0_7"/>
<dbReference type="InterPro" id="IPR013325">
    <property type="entry name" value="RNA_pol_sigma_r2"/>
</dbReference>